<keyword evidence="1" id="KW-0472">Membrane</keyword>
<organism evidence="2">
    <name type="scientific">human gut metagenome</name>
    <dbReference type="NCBI Taxonomy" id="408170"/>
    <lineage>
        <taxon>unclassified sequences</taxon>
        <taxon>metagenomes</taxon>
        <taxon>organismal metagenomes</taxon>
    </lineage>
</organism>
<proteinExistence type="predicted"/>
<gene>
    <name evidence="2" type="ORF">LEA_02288</name>
</gene>
<keyword evidence="1" id="KW-0812">Transmembrane</keyword>
<keyword evidence="1" id="KW-1133">Transmembrane helix</keyword>
<dbReference type="InterPro" id="IPR010540">
    <property type="entry name" value="CmpB_TMEM229"/>
</dbReference>
<reference evidence="2" key="1">
    <citation type="journal article" date="2013" name="Environ. Microbiol.">
        <title>Microbiota from the distal guts of lean and obese adolescents exhibit partial functional redundancy besides clear differences in community structure.</title>
        <authorList>
            <person name="Ferrer M."/>
            <person name="Ruiz A."/>
            <person name="Lanza F."/>
            <person name="Haange S.B."/>
            <person name="Oberbach A."/>
            <person name="Till H."/>
            <person name="Bargiela R."/>
            <person name="Campoy C."/>
            <person name="Segura M.T."/>
            <person name="Richter M."/>
            <person name="von Bergen M."/>
            <person name="Seifert J."/>
            <person name="Suarez A."/>
        </authorList>
    </citation>
    <scope>NUCLEOTIDE SEQUENCE</scope>
</reference>
<name>K1UBN2_9ZZZZ</name>
<evidence type="ECO:0000313" key="2">
    <source>
        <dbReference type="EMBL" id="EKC79583.1"/>
    </source>
</evidence>
<dbReference type="AlphaFoldDB" id="K1UBN2"/>
<comment type="caution">
    <text evidence="2">The sequence shown here is derived from an EMBL/GenBank/DDBJ whole genome shotgun (WGS) entry which is preliminary data.</text>
</comment>
<sequence length="48" mass="5580">KVYKKKLWDYSRFRYNVGGYICLPFSLLWGALSVVTVMFADPLLCGLF</sequence>
<protein>
    <submittedName>
        <fullName evidence="2">Protein containing DUF1113</fullName>
    </submittedName>
</protein>
<accession>K1UBN2</accession>
<feature type="non-terminal residue" evidence="2">
    <location>
        <position position="1"/>
    </location>
</feature>
<dbReference type="Pfam" id="PF06541">
    <property type="entry name" value="ABC_trans_CmpB"/>
    <property type="match status" value="1"/>
</dbReference>
<dbReference type="EMBL" id="AJWY01001580">
    <property type="protein sequence ID" value="EKC79583.1"/>
    <property type="molecule type" value="Genomic_DNA"/>
</dbReference>
<feature type="transmembrane region" description="Helical" evidence="1">
    <location>
        <begin position="20"/>
        <end position="40"/>
    </location>
</feature>
<evidence type="ECO:0000256" key="1">
    <source>
        <dbReference type="SAM" id="Phobius"/>
    </source>
</evidence>